<dbReference type="Proteomes" id="UP001500466">
    <property type="component" value="Unassembled WGS sequence"/>
</dbReference>
<feature type="region of interest" description="Disordered" evidence="1">
    <location>
        <begin position="189"/>
        <end position="234"/>
    </location>
</feature>
<dbReference type="RefSeq" id="WP_345674789.1">
    <property type="nucleotide sequence ID" value="NZ_BAABHS010000005.1"/>
</dbReference>
<evidence type="ECO:0000313" key="3">
    <source>
        <dbReference type="Proteomes" id="UP001500466"/>
    </source>
</evidence>
<evidence type="ECO:0000313" key="2">
    <source>
        <dbReference type="EMBL" id="GAA4956188.1"/>
    </source>
</evidence>
<proteinExistence type="predicted"/>
<sequence length="234" mass="23907">MTTAPPQPASVRDLLFGDDGASAAQALADAAREHEVAAMLTHGAGTLTDSAGHVVEQEVASVVDGFLSLDLLDLAVAGWRKHRSLAEAARRTRQDPGAEEVVALATHKVTSTHRPSVDLTVDGARVGTVELCLTVAFDIRGMVAVVRDARLMSLQCGTCTTTGTLAMEEAVVASRRCAVDLPGRLRLRSGVPLLPPPDASPPGTAGPAGPPRPPTAPPPAPPTAPPAPPSSGPA</sequence>
<feature type="compositionally biased region" description="Pro residues" evidence="1">
    <location>
        <begin position="208"/>
        <end position="234"/>
    </location>
</feature>
<organism evidence="2 3">
    <name type="scientific">Yinghuangia aomiensis</name>
    <dbReference type="NCBI Taxonomy" id="676205"/>
    <lineage>
        <taxon>Bacteria</taxon>
        <taxon>Bacillati</taxon>
        <taxon>Actinomycetota</taxon>
        <taxon>Actinomycetes</taxon>
        <taxon>Kitasatosporales</taxon>
        <taxon>Streptomycetaceae</taxon>
        <taxon>Yinghuangia</taxon>
    </lineage>
</organism>
<gene>
    <name evidence="2" type="ORF">GCM10023205_17830</name>
</gene>
<reference evidence="3" key="1">
    <citation type="journal article" date="2019" name="Int. J. Syst. Evol. Microbiol.">
        <title>The Global Catalogue of Microorganisms (GCM) 10K type strain sequencing project: providing services to taxonomists for standard genome sequencing and annotation.</title>
        <authorList>
            <consortium name="The Broad Institute Genomics Platform"/>
            <consortium name="The Broad Institute Genome Sequencing Center for Infectious Disease"/>
            <person name="Wu L."/>
            <person name="Ma J."/>
        </authorList>
    </citation>
    <scope>NUCLEOTIDE SEQUENCE [LARGE SCALE GENOMIC DNA]</scope>
    <source>
        <strain evidence="3">JCM 17986</strain>
    </source>
</reference>
<name>A0ABP9GY22_9ACTN</name>
<dbReference type="EMBL" id="BAABHS010000005">
    <property type="protein sequence ID" value="GAA4956188.1"/>
    <property type="molecule type" value="Genomic_DNA"/>
</dbReference>
<accession>A0ABP9GY22</accession>
<protein>
    <submittedName>
        <fullName evidence="2">Uncharacterized protein</fullName>
    </submittedName>
</protein>
<keyword evidence="3" id="KW-1185">Reference proteome</keyword>
<comment type="caution">
    <text evidence="2">The sequence shown here is derived from an EMBL/GenBank/DDBJ whole genome shotgun (WGS) entry which is preliminary data.</text>
</comment>
<evidence type="ECO:0000256" key="1">
    <source>
        <dbReference type="SAM" id="MobiDB-lite"/>
    </source>
</evidence>